<dbReference type="PROSITE" id="PS50075">
    <property type="entry name" value="CARRIER"/>
    <property type="match status" value="1"/>
</dbReference>
<proteinExistence type="predicted"/>
<feature type="domain" description="Carrier" evidence="1">
    <location>
        <begin position="6"/>
        <end position="86"/>
    </location>
</feature>
<organism evidence="2 3">
    <name type="scientific">Handelsmanbacteria sp. (strain RIFCSPLOWO2_12_FULL_64_10)</name>
    <dbReference type="NCBI Taxonomy" id="1817868"/>
    <lineage>
        <taxon>Bacteria</taxon>
        <taxon>Candidatus Handelsmaniibacteriota</taxon>
    </lineage>
</organism>
<name>A0A1F6C5R6_HANXR</name>
<dbReference type="AlphaFoldDB" id="A0A1F6C5R6"/>
<dbReference type="Gene3D" id="1.10.1200.10">
    <property type="entry name" value="ACP-like"/>
    <property type="match status" value="1"/>
</dbReference>
<dbReference type="InterPro" id="IPR036736">
    <property type="entry name" value="ACP-like_sf"/>
</dbReference>
<evidence type="ECO:0000259" key="1">
    <source>
        <dbReference type="PROSITE" id="PS50075"/>
    </source>
</evidence>
<accession>A0A1F6C5R6</accession>
<reference evidence="2 3" key="1">
    <citation type="journal article" date="2016" name="Nat. Commun.">
        <title>Thousands of microbial genomes shed light on interconnected biogeochemical processes in an aquifer system.</title>
        <authorList>
            <person name="Anantharaman K."/>
            <person name="Brown C.T."/>
            <person name="Hug L.A."/>
            <person name="Sharon I."/>
            <person name="Castelle C.J."/>
            <person name="Probst A.J."/>
            <person name="Thomas B.C."/>
            <person name="Singh A."/>
            <person name="Wilkins M.J."/>
            <person name="Karaoz U."/>
            <person name="Brodie E.L."/>
            <person name="Williams K.H."/>
            <person name="Hubbard S.S."/>
            <person name="Banfield J.F."/>
        </authorList>
    </citation>
    <scope>NUCLEOTIDE SEQUENCE [LARGE SCALE GENOMIC DNA]</scope>
    <source>
        <strain evidence="3">RIFCSPLOWO2_12_FULL_64_10</strain>
    </source>
</reference>
<sequence length="95" mass="10277">MNGSEKELRDIVMDGLAPRLRILGLAREAVDDDLDLFASGVLDSLSLIDLLMSVEQRLGQTLDFESLDFTRLVTLGALVEQLQGLRGAGKVGYAA</sequence>
<comment type="caution">
    <text evidence="2">The sequence shown here is derived from an EMBL/GenBank/DDBJ whole genome shotgun (WGS) entry which is preliminary data.</text>
</comment>
<dbReference type="Pfam" id="PF00550">
    <property type="entry name" value="PP-binding"/>
    <property type="match status" value="1"/>
</dbReference>
<evidence type="ECO:0000313" key="2">
    <source>
        <dbReference type="EMBL" id="OGG44402.1"/>
    </source>
</evidence>
<evidence type="ECO:0000313" key="3">
    <source>
        <dbReference type="Proteomes" id="UP000178606"/>
    </source>
</evidence>
<dbReference type="SUPFAM" id="SSF47336">
    <property type="entry name" value="ACP-like"/>
    <property type="match status" value="1"/>
</dbReference>
<dbReference type="InterPro" id="IPR009081">
    <property type="entry name" value="PP-bd_ACP"/>
</dbReference>
<protein>
    <recommendedName>
        <fullName evidence="1">Carrier domain-containing protein</fullName>
    </recommendedName>
</protein>
<gene>
    <name evidence="2" type="ORF">A3F84_00825</name>
</gene>
<dbReference type="Proteomes" id="UP000178606">
    <property type="component" value="Unassembled WGS sequence"/>
</dbReference>
<dbReference type="EMBL" id="MFKF01000404">
    <property type="protein sequence ID" value="OGG44402.1"/>
    <property type="molecule type" value="Genomic_DNA"/>
</dbReference>